<gene>
    <name evidence="1" type="ORF">S01H1_12269</name>
</gene>
<protein>
    <submittedName>
        <fullName evidence="1">Uncharacterized protein</fullName>
    </submittedName>
</protein>
<accession>X0SUU6</accession>
<reference evidence="1" key="1">
    <citation type="journal article" date="2014" name="Front. Microbiol.">
        <title>High frequency of phylogenetically diverse reductive dehalogenase-homologous genes in deep subseafloor sedimentary metagenomes.</title>
        <authorList>
            <person name="Kawai M."/>
            <person name="Futagami T."/>
            <person name="Toyoda A."/>
            <person name="Takaki Y."/>
            <person name="Nishi S."/>
            <person name="Hori S."/>
            <person name="Arai W."/>
            <person name="Tsubouchi T."/>
            <person name="Morono Y."/>
            <person name="Uchiyama I."/>
            <person name="Ito T."/>
            <person name="Fujiyama A."/>
            <person name="Inagaki F."/>
            <person name="Takami H."/>
        </authorList>
    </citation>
    <scope>NUCLEOTIDE SEQUENCE</scope>
    <source>
        <strain evidence="1">Expedition CK06-06</strain>
    </source>
</reference>
<dbReference type="AlphaFoldDB" id="X0SUU6"/>
<comment type="caution">
    <text evidence="1">The sequence shown here is derived from an EMBL/GenBank/DDBJ whole genome shotgun (WGS) entry which is preliminary data.</text>
</comment>
<name>X0SUU6_9ZZZZ</name>
<evidence type="ECO:0000313" key="1">
    <source>
        <dbReference type="EMBL" id="GAF67565.1"/>
    </source>
</evidence>
<organism evidence="1">
    <name type="scientific">marine sediment metagenome</name>
    <dbReference type="NCBI Taxonomy" id="412755"/>
    <lineage>
        <taxon>unclassified sequences</taxon>
        <taxon>metagenomes</taxon>
        <taxon>ecological metagenomes</taxon>
    </lineage>
</organism>
<proteinExistence type="predicted"/>
<sequence length="184" mass="20917">MLYTWKHRVGGVYDDPDRKKNFHKETRRFLQAVSEHLPEYPLIDLHSNKGGIAVSGEIYAKWKIDDTRCIEAWMEQSVMRPPEQVLFCVRISEYKIDEKGKAGIGRMGTNVYLDPYVTAEHLADKLRGLVEGKGFHLRSSVIDTDGSASWDMAYGEDIEIEPDDLAKRLGPEFVKEGEPITTSA</sequence>
<dbReference type="EMBL" id="BARS01006285">
    <property type="protein sequence ID" value="GAF67565.1"/>
    <property type="molecule type" value="Genomic_DNA"/>
</dbReference>